<accession>M2TMB5</accession>
<organism evidence="1 2">
    <name type="scientific">Pacificimonas flava</name>
    <dbReference type="NCBI Taxonomy" id="1234595"/>
    <lineage>
        <taxon>Bacteria</taxon>
        <taxon>Pseudomonadati</taxon>
        <taxon>Pseudomonadota</taxon>
        <taxon>Alphaproteobacteria</taxon>
        <taxon>Sphingomonadales</taxon>
        <taxon>Sphingosinicellaceae</taxon>
        <taxon>Pacificimonas</taxon>
    </lineage>
</organism>
<dbReference type="Pfam" id="PF20308">
    <property type="entry name" value="TPR-S"/>
    <property type="match status" value="1"/>
</dbReference>
<comment type="caution">
    <text evidence="1">The sequence shown here is derived from an EMBL/GenBank/DDBJ whole genome shotgun (WGS) entry which is preliminary data.</text>
</comment>
<protein>
    <recommendedName>
        <fullName evidence="3">DUF1570 domain-containing protein</fullName>
    </recommendedName>
</protein>
<dbReference type="EMBL" id="AMRV01000005">
    <property type="protein sequence ID" value="EMD82866.1"/>
    <property type="molecule type" value="Genomic_DNA"/>
</dbReference>
<dbReference type="SUPFAM" id="SSF48452">
    <property type="entry name" value="TPR-like"/>
    <property type="match status" value="1"/>
</dbReference>
<dbReference type="PATRIC" id="fig|1234595.3.peg.1908"/>
<dbReference type="InterPro" id="IPR046880">
    <property type="entry name" value="TPR-S"/>
</dbReference>
<dbReference type="InterPro" id="IPR011990">
    <property type="entry name" value="TPR-like_helical_dom_sf"/>
</dbReference>
<reference evidence="1 2" key="1">
    <citation type="journal article" date="2013" name="Genome Announc.">
        <title>Draft Genome Sequence of Strain JLT2015T, Belonging to the Family Sphingomonadaceae of the Alphaproteobacteria.</title>
        <authorList>
            <person name="Tang K."/>
            <person name="Liu K."/>
            <person name="Li S."/>
            <person name="Jiao N."/>
        </authorList>
    </citation>
    <scope>NUCLEOTIDE SEQUENCE [LARGE SCALE GENOMIC DNA]</scope>
    <source>
        <strain evidence="1 2">JLT2015</strain>
    </source>
</reference>
<dbReference type="AlphaFoldDB" id="M2TMB5"/>
<dbReference type="Proteomes" id="UP000011717">
    <property type="component" value="Unassembled WGS sequence"/>
</dbReference>
<evidence type="ECO:0000313" key="2">
    <source>
        <dbReference type="Proteomes" id="UP000011717"/>
    </source>
</evidence>
<gene>
    <name evidence="1" type="ORF">C725_1906</name>
</gene>
<sequence length="500" mass="55257">MVAAVALAMCAMPAEAKWREAETRQFRVYSEGSESDLVERAELLERYDRLLRIFTGVSMEAEAPKLNVYMTNYVTSIGNLGADSAAGFYVASTKGICAFASRRSGFTDDSVVLLHEYAHHFMMQHFPVAYPAWYVEGFAEYFSTARIDGDTVELGRFERNRAYSLQVLKWLPIATILTGKSDLTGDEVHSFYGQSWLLAHMILQDSELNAKMPDYLTQVAAGVPSVEAFAAAFGPTREFNARLRDYFDRGRITYRRLDFSEGEFGRATVAVSDLPDAAERGLLPAAAIRCGVGNSKEWLKDVRAVEQKYPDTPFARRIGAMAEAEAGDPERAIAKLQPMIAAEPDNADYHFWMGRAYSRRAHQEDRDMAENHALARKSYGRAFEIRPDHWQTLLNYVADSQTPNGKAEQDILIAARDLAPQVGEINTRLGMSLALEQRFEEAATVLTPVANSPHGEVPEAVRKLLALIAARDTAIDAAALEVVTDNGGDEAGDDEDAAGS</sequence>
<dbReference type="Gene3D" id="1.25.40.10">
    <property type="entry name" value="Tetratricopeptide repeat domain"/>
    <property type="match status" value="1"/>
</dbReference>
<name>M2TMB5_9SPHN</name>
<keyword evidence="2" id="KW-1185">Reference proteome</keyword>
<evidence type="ECO:0000313" key="1">
    <source>
        <dbReference type="EMBL" id="EMD82866.1"/>
    </source>
</evidence>
<evidence type="ECO:0008006" key="3">
    <source>
        <dbReference type="Google" id="ProtNLM"/>
    </source>
</evidence>
<proteinExistence type="predicted"/>